<gene>
    <name evidence="3" type="ORF">D9619_006195</name>
</gene>
<dbReference type="OrthoDB" id="3156934at2759"/>
<reference evidence="3 4" key="1">
    <citation type="journal article" date="2020" name="ISME J.">
        <title>Uncovering the hidden diversity of litter-decomposition mechanisms in mushroom-forming fungi.</title>
        <authorList>
            <person name="Floudas D."/>
            <person name="Bentzer J."/>
            <person name="Ahren D."/>
            <person name="Johansson T."/>
            <person name="Persson P."/>
            <person name="Tunlid A."/>
        </authorList>
    </citation>
    <scope>NUCLEOTIDE SEQUENCE [LARGE SCALE GENOMIC DNA]</scope>
    <source>
        <strain evidence="3 4">CBS 101986</strain>
    </source>
</reference>
<keyword evidence="1" id="KW-0175">Coiled coil</keyword>
<dbReference type="SUPFAM" id="SSF52047">
    <property type="entry name" value="RNI-like"/>
    <property type="match status" value="1"/>
</dbReference>
<evidence type="ECO:0000313" key="4">
    <source>
        <dbReference type="Proteomes" id="UP000567179"/>
    </source>
</evidence>
<dbReference type="Proteomes" id="UP000567179">
    <property type="component" value="Unassembled WGS sequence"/>
</dbReference>
<dbReference type="EMBL" id="JAACJJ010000042">
    <property type="protein sequence ID" value="KAF5316810.1"/>
    <property type="molecule type" value="Genomic_DNA"/>
</dbReference>
<accession>A0A8H5EY20</accession>
<feature type="coiled-coil region" evidence="1">
    <location>
        <begin position="22"/>
        <end position="49"/>
    </location>
</feature>
<dbReference type="InterPro" id="IPR032675">
    <property type="entry name" value="LRR_dom_sf"/>
</dbReference>
<feature type="compositionally biased region" description="Polar residues" evidence="2">
    <location>
        <begin position="8"/>
        <end position="19"/>
    </location>
</feature>
<evidence type="ECO:0000256" key="2">
    <source>
        <dbReference type="SAM" id="MobiDB-lite"/>
    </source>
</evidence>
<evidence type="ECO:0000313" key="3">
    <source>
        <dbReference type="EMBL" id="KAF5316810.1"/>
    </source>
</evidence>
<dbReference type="Gene3D" id="3.80.10.10">
    <property type="entry name" value="Ribonuclease Inhibitor"/>
    <property type="match status" value="1"/>
</dbReference>
<dbReference type="Gene3D" id="1.20.1280.50">
    <property type="match status" value="1"/>
</dbReference>
<evidence type="ECO:0000256" key="1">
    <source>
        <dbReference type="SAM" id="Coils"/>
    </source>
</evidence>
<feature type="region of interest" description="Disordered" evidence="2">
    <location>
        <begin position="1"/>
        <end position="20"/>
    </location>
</feature>
<evidence type="ECO:0008006" key="5">
    <source>
        <dbReference type="Google" id="ProtNLM"/>
    </source>
</evidence>
<sequence>MDRLERSSPLNTDEQTLIDQKTAEESRKLNHLQNQIRELQARLQESSAQHHERIRELNYQRNTHSAIIRLALEILHRIFQDLQDLYTAAESGSRRIDTRTEWRKVLHVCQHWRSLAINAASLWTIIPHYPSRWSEMALERSAAAILDVFFLLRQHHLIGLDEAKTIMKTIVRIRTMEIKGYAKSIINWDKFQAFLDPSSKHCVLSSGETKSVLERLSIDLTSGSSVPTLSISWFIIAPRLQHLQLSGIDFDWTASHFRNIRTLHVMNVPTMTKLALDRIPTVFGQMSSLEDLNLSNIFSRDDGTLPSARRNMKSRCNLPKLKKLRIESAFSSSVALFLSSLSFPTLDYLHVMVQHSGTNAHSKFLQALSMLRQRGYDSVRIRNAAIPNMHPMLIQNQIQYMQQISFEMYFDAEGQGYDQKPFQILLPVANMDVIYPRVMTKFCAVADFSCLKHLVVKEIPREVLITTFGSLPHLMFVMTLCEKTFTNLIEALLIPVDHPQHSQLIFPALKSITASRLSLDDYSKWEPLQDCLMQRYEYGAPIDSFKLLDPFGKLPPDCVTKLSEFVPHVTT</sequence>
<keyword evidence="4" id="KW-1185">Reference proteome</keyword>
<protein>
    <recommendedName>
        <fullName evidence="5">F-box domain-containing protein</fullName>
    </recommendedName>
</protein>
<organism evidence="3 4">
    <name type="scientific">Psilocybe cf. subviscida</name>
    <dbReference type="NCBI Taxonomy" id="2480587"/>
    <lineage>
        <taxon>Eukaryota</taxon>
        <taxon>Fungi</taxon>
        <taxon>Dikarya</taxon>
        <taxon>Basidiomycota</taxon>
        <taxon>Agaricomycotina</taxon>
        <taxon>Agaricomycetes</taxon>
        <taxon>Agaricomycetidae</taxon>
        <taxon>Agaricales</taxon>
        <taxon>Agaricineae</taxon>
        <taxon>Strophariaceae</taxon>
        <taxon>Psilocybe</taxon>
    </lineage>
</organism>
<dbReference type="AlphaFoldDB" id="A0A8H5EY20"/>
<comment type="caution">
    <text evidence="3">The sequence shown here is derived from an EMBL/GenBank/DDBJ whole genome shotgun (WGS) entry which is preliminary data.</text>
</comment>
<name>A0A8H5EY20_9AGAR</name>
<proteinExistence type="predicted"/>